<reference evidence="5 6" key="1">
    <citation type="submission" date="2021-07" db="EMBL/GenBank/DDBJ databases">
        <authorList>
            <person name="Palmer J.M."/>
        </authorList>
    </citation>
    <scope>NUCLEOTIDE SEQUENCE [LARGE SCALE GENOMIC DNA]</scope>
    <source>
        <strain evidence="5 6">AT_MEX2019</strain>
        <tissue evidence="5">Muscle</tissue>
    </source>
</reference>
<evidence type="ECO:0000313" key="6">
    <source>
        <dbReference type="Proteomes" id="UP001345963"/>
    </source>
</evidence>
<evidence type="ECO:0000256" key="2">
    <source>
        <dbReference type="ARBA" id="ARBA00022553"/>
    </source>
</evidence>
<keyword evidence="2" id="KW-0597">Phosphoprotein</keyword>
<feature type="domain" description="Spermatogenesis-associated protein 6 N-terminal" evidence="4">
    <location>
        <begin position="11"/>
        <end position="148"/>
    </location>
</feature>
<proteinExistence type="inferred from homology"/>
<evidence type="ECO:0000256" key="1">
    <source>
        <dbReference type="ARBA" id="ARBA00006215"/>
    </source>
</evidence>
<dbReference type="InterPro" id="IPR042769">
    <property type="entry name" value="SPATA6_fam"/>
</dbReference>
<dbReference type="PANTHER" id="PTHR16435:SF5">
    <property type="entry name" value="SPERMATOGENESIS ASSOCIATED 6-LIKE PROTEIN"/>
    <property type="match status" value="1"/>
</dbReference>
<keyword evidence="6" id="KW-1185">Reference proteome</keyword>
<feature type="region of interest" description="Disordered" evidence="3">
    <location>
        <begin position="173"/>
        <end position="196"/>
    </location>
</feature>
<comment type="caution">
    <text evidence="5">The sequence shown here is derived from an EMBL/GenBank/DDBJ whole genome shotgun (WGS) entry which is preliminary data.</text>
</comment>
<dbReference type="Proteomes" id="UP001345963">
    <property type="component" value="Unassembled WGS sequence"/>
</dbReference>
<dbReference type="InterPro" id="IPR032732">
    <property type="entry name" value="SPATA6_N"/>
</dbReference>
<evidence type="ECO:0000256" key="3">
    <source>
        <dbReference type="SAM" id="MobiDB-lite"/>
    </source>
</evidence>
<protein>
    <recommendedName>
        <fullName evidence="4">Spermatogenesis-associated protein 6 N-terminal domain-containing protein</fullName>
    </recommendedName>
</protein>
<gene>
    <name evidence="5" type="ORF">ATANTOWER_025519</name>
</gene>
<dbReference type="Pfam" id="PF14909">
    <property type="entry name" value="SPATA6"/>
    <property type="match status" value="1"/>
</dbReference>
<dbReference type="EMBL" id="JAHUTI010010427">
    <property type="protein sequence ID" value="MED6235407.1"/>
    <property type="molecule type" value="Genomic_DNA"/>
</dbReference>
<feature type="region of interest" description="Disordered" evidence="3">
    <location>
        <begin position="234"/>
        <end position="254"/>
    </location>
</feature>
<comment type="similarity">
    <text evidence="1">Belongs to the SPATA6 family.</text>
</comment>
<evidence type="ECO:0000259" key="4">
    <source>
        <dbReference type="Pfam" id="PF14909"/>
    </source>
</evidence>
<organism evidence="5 6">
    <name type="scientific">Ataeniobius toweri</name>
    <dbReference type="NCBI Taxonomy" id="208326"/>
    <lineage>
        <taxon>Eukaryota</taxon>
        <taxon>Metazoa</taxon>
        <taxon>Chordata</taxon>
        <taxon>Craniata</taxon>
        <taxon>Vertebrata</taxon>
        <taxon>Euteleostomi</taxon>
        <taxon>Actinopterygii</taxon>
        <taxon>Neopterygii</taxon>
        <taxon>Teleostei</taxon>
        <taxon>Neoteleostei</taxon>
        <taxon>Acanthomorphata</taxon>
        <taxon>Ovalentaria</taxon>
        <taxon>Atherinomorphae</taxon>
        <taxon>Cyprinodontiformes</taxon>
        <taxon>Goodeidae</taxon>
        <taxon>Ataeniobius</taxon>
    </lineage>
</organism>
<sequence length="379" mass="41969">MSRKALKVLAEIKIRAVSCPGVHLSAKDDIYLRMDFMGQFHQSECLPAVFPLLFHEKMPFEKIFRHAVDPGDIAVLLKYEAVRIELVQLIPPAGDTLACFEEDARSFLFPEPKLVPPFSGVGREVLMRTAAHFPGIAPRLEFSTRTTITECPPDTEVTICPKTPIRPAIRRKMRRSSIPRSAPPQTAWGRESVRMDRERPRTVKPLLYIPRSQSMSPGRENIQNLAQLSIDSAPPLTSDWEKRSQPMPSSWPAAGVSASPKHSALFTSLSLPVTRSSSTVSHSSAARRRLLSSGLIPTVSVHALSAHVHACTLLMLLVFSRWSHAEGRRAGVSLKLSVGKRQGTGIHVLNDKYPVDSTKRMLVAVQPSWAERMGTVGLI</sequence>
<name>A0ABU7ABM5_9TELE</name>
<dbReference type="PANTHER" id="PTHR16435">
    <property type="entry name" value="SPERMATOGENESIS-ASSOCIATED PROTEIN 6 SPATA6"/>
    <property type="match status" value="1"/>
</dbReference>
<accession>A0ABU7ABM5</accession>
<evidence type="ECO:0000313" key="5">
    <source>
        <dbReference type="EMBL" id="MED6235407.1"/>
    </source>
</evidence>